<dbReference type="Pfam" id="PF07589">
    <property type="entry name" value="PEP-CTERM"/>
    <property type="match status" value="1"/>
</dbReference>
<dbReference type="AlphaFoldDB" id="A0A562QX50"/>
<protein>
    <submittedName>
        <fullName evidence="2">Putative secreted protein with PEP-CTERM sorting signal</fullName>
    </submittedName>
</protein>
<comment type="caution">
    <text evidence="2">The sequence shown here is derived from an EMBL/GenBank/DDBJ whole genome shotgun (WGS) entry which is preliminary data.</text>
</comment>
<proteinExistence type="predicted"/>
<dbReference type="InterPro" id="IPR013424">
    <property type="entry name" value="Ice-binding_C"/>
</dbReference>
<feature type="domain" description="Ice-binding protein C-terminal" evidence="1">
    <location>
        <begin position="169"/>
        <end position="193"/>
    </location>
</feature>
<dbReference type="NCBIfam" id="TIGR02595">
    <property type="entry name" value="PEP_CTERM"/>
    <property type="match status" value="1"/>
</dbReference>
<sequence>MSVLGAHEQAPITIADTQGTVSAQGILTSTGSLASLEITAVANAAGDGSFAYKRATVQGGSGRTNFQLSPMTAVIFTAQSVLTGRTTQGGDWAVASAWIDLETYIDGEPVSTQNYKSLNSYYDLPFGSDVFTETQHDTLQVTYANTSLGITETAFGAGVYGNADSFLTPVPEPSVYAMLMAGLGLVACVSRRRGRSAT</sequence>
<accession>A0A562QX50</accession>
<gene>
    <name evidence="2" type="ORF">IP91_04760</name>
</gene>
<evidence type="ECO:0000259" key="1">
    <source>
        <dbReference type="Pfam" id="PF07589"/>
    </source>
</evidence>
<reference evidence="2 3" key="1">
    <citation type="journal article" date="2015" name="Stand. Genomic Sci.">
        <title>Genomic Encyclopedia of Bacterial and Archaeal Type Strains, Phase III: the genomes of soil and plant-associated and newly described type strains.</title>
        <authorList>
            <person name="Whitman W.B."/>
            <person name="Woyke T."/>
            <person name="Klenk H.P."/>
            <person name="Zhou Y."/>
            <person name="Lilburn T.G."/>
            <person name="Beck B.J."/>
            <person name="De Vos P."/>
            <person name="Vandamme P."/>
            <person name="Eisen J.A."/>
            <person name="Garrity G."/>
            <person name="Hugenholtz P."/>
            <person name="Kyrpides N.C."/>
        </authorList>
    </citation>
    <scope>NUCLEOTIDE SEQUENCE [LARGE SCALE GENOMIC DNA]</scope>
    <source>
        <strain evidence="2 3">CGMCC 1.10822</strain>
    </source>
</reference>
<dbReference type="EMBL" id="VLLB01000012">
    <property type="protein sequence ID" value="TWI61173.1"/>
    <property type="molecule type" value="Genomic_DNA"/>
</dbReference>
<dbReference type="Proteomes" id="UP000318431">
    <property type="component" value="Unassembled WGS sequence"/>
</dbReference>
<evidence type="ECO:0000313" key="2">
    <source>
        <dbReference type="EMBL" id="TWI61173.1"/>
    </source>
</evidence>
<organism evidence="2 3">
    <name type="scientific">Pseudoduganella lurida</name>
    <dbReference type="NCBI Taxonomy" id="1036180"/>
    <lineage>
        <taxon>Bacteria</taxon>
        <taxon>Pseudomonadati</taxon>
        <taxon>Pseudomonadota</taxon>
        <taxon>Betaproteobacteria</taxon>
        <taxon>Burkholderiales</taxon>
        <taxon>Oxalobacteraceae</taxon>
        <taxon>Telluria group</taxon>
        <taxon>Pseudoduganella</taxon>
    </lineage>
</organism>
<keyword evidence="3" id="KW-1185">Reference proteome</keyword>
<evidence type="ECO:0000313" key="3">
    <source>
        <dbReference type="Proteomes" id="UP000318431"/>
    </source>
</evidence>
<name>A0A562QX50_9BURK</name>